<gene>
    <name evidence="1" type="ORF">H4W29_004381</name>
</gene>
<reference evidence="1 2" key="1">
    <citation type="submission" date="2020-10" db="EMBL/GenBank/DDBJ databases">
        <title>Sequencing the genomes of 1000 actinobacteria strains.</title>
        <authorList>
            <person name="Klenk H.-P."/>
        </authorList>
    </citation>
    <scope>NUCLEOTIDE SEQUENCE [LARGE SCALE GENOMIC DNA]</scope>
    <source>
        <strain evidence="1 2">DSM 7307</strain>
    </source>
</reference>
<proteinExistence type="predicted"/>
<organism evidence="1 2">
    <name type="scientific">Rhizobium viscosum</name>
    <name type="common">Arthrobacter viscosus</name>
    <dbReference type="NCBI Taxonomy" id="1673"/>
    <lineage>
        <taxon>Bacteria</taxon>
        <taxon>Pseudomonadati</taxon>
        <taxon>Pseudomonadota</taxon>
        <taxon>Alphaproteobacteria</taxon>
        <taxon>Hyphomicrobiales</taxon>
        <taxon>Rhizobiaceae</taxon>
        <taxon>Rhizobium/Agrobacterium group</taxon>
        <taxon>Rhizobium</taxon>
    </lineage>
</organism>
<sequence length="74" mass="8523">MDIRLAILARGRAFLWKKVALQRPLFSAGFVCTAVDYASKVTGDMISRCLPVFHLQVQTEIICPSKKTRRMRRR</sequence>
<evidence type="ECO:0000313" key="2">
    <source>
        <dbReference type="Proteomes" id="UP000620262"/>
    </source>
</evidence>
<dbReference type="Proteomes" id="UP000620262">
    <property type="component" value="Unassembled WGS sequence"/>
</dbReference>
<keyword evidence="2" id="KW-1185">Reference proteome</keyword>
<accession>A0ABR9IVC0</accession>
<name>A0ABR9IVC0_RHIVS</name>
<dbReference type="EMBL" id="JADBEC010000002">
    <property type="protein sequence ID" value="MBE1507136.1"/>
    <property type="molecule type" value="Genomic_DNA"/>
</dbReference>
<evidence type="ECO:0000313" key="1">
    <source>
        <dbReference type="EMBL" id="MBE1507136.1"/>
    </source>
</evidence>
<protein>
    <submittedName>
        <fullName evidence="1">Uncharacterized protein</fullName>
    </submittedName>
</protein>
<comment type="caution">
    <text evidence="1">The sequence shown here is derived from an EMBL/GenBank/DDBJ whole genome shotgun (WGS) entry which is preliminary data.</text>
</comment>